<keyword evidence="1" id="KW-0812">Transmembrane</keyword>
<comment type="caution">
    <text evidence="2">The sequence shown here is derived from an EMBL/GenBank/DDBJ whole genome shotgun (WGS) entry which is preliminary data.</text>
</comment>
<accession>A0A5J4V564</accession>
<dbReference type="EMBL" id="SNRW01009775">
    <property type="protein sequence ID" value="KAA6377492.1"/>
    <property type="molecule type" value="Genomic_DNA"/>
</dbReference>
<evidence type="ECO:0000256" key="1">
    <source>
        <dbReference type="SAM" id="Phobius"/>
    </source>
</evidence>
<dbReference type="AlphaFoldDB" id="A0A5J4V564"/>
<feature type="transmembrane region" description="Helical" evidence="1">
    <location>
        <begin position="6"/>
        <end position="26"/>
    </location>
</feature>
<evidence type="ECO:0000313" key="2">
    <source>
        <dbReference type="EMBL" id="KAA6377492.1"/>
    </source>
</evidence>
<sequence>MSVPKEYYVIGGLIGLGIDVLLEVLLQMINLKDTQQLLVVCRKTFQLQLHYRFPSIIKYLRDVKYSIPAPFLQDVELEKNKFTHILYGNSVILFDPVINSRIVKFEVLNVKDLDTVGISDESVHFSRNQSPSSAGKNNTIQYFRDGQISHNENWVEGNVKFSSGDRIALELNMDSNPRELTFFVNDIEQNNYIVNIPSAVRFWAFFWNKQQSFEILKFEYQLFSCAKHGDKSLSFEWGKEWKLHRLPKVVQNELDDTITEMEEILINMKQE</sequence>
<dbReference type="Gene3D" id="2.60.120.920">
    <property type="match status" value="1"/>
</dbReference>
<proteinExistence type="predicted"/>
<organism evidence="2 3">
    <name type="scientific">Streblomastix strix</name>
    <dbReference type="NCBI Taxonomy" id="222440"/>
    <lineage>
        <taxon>Eukaryota</taxon>
        <taxon>Metamonada</taxon>
        <taxon>Preaxostyla</taxon>
        <taxon>Oxymonadida</taxon>
        <taxon>Streblomastigidae</taxon>
        <taxon>Streblomastix</taxon>
    </lineage>
</organism>
<name>A0A5J4V564_9EUKA</name>
<gene>
    <name evidence="2" type="ORF">EZS28_026980</name>
</gene>
<evidence type="ECO:0000313" key="3">
    <source>
        <dbReference type="Proteomes" id="UP000324800"/>
    </source>
</evidence>
<reference evidence="2 3" key="1">
    <citation type="submission" date="2019-03" db="EMBL/GenBank/DDBJ databases">
        <title>Single cell metagenomics reveals metabolic interactions within the superorganism composed of flagellate Streblomastix strix and complex community of Bacteroidetes bacteria on its surface.</title>
        <authorList>
            <person name="Treitli S.C."/>
            <person name="Kolisko M."/>
            <person name="Husnik F."/>
            <person name="Keeling P."/>
            <person name="Hampl V."/>
        </authorList>
    </citation>
    <scope>NUCLEOTIDE SEQUENCE [LARGE SCALE GENOMIC DNA]</scope>
    <source>
        <strain evidence="2">ST1C</strain>
    </source>
</reference>
<dbReference type="Proteomes" id="UP000324800">
    <property type="component" value="Unassembled WGS sequence"/>
</dbReference>
<keyword evidence="1" id="KW-0472">Membrane</keyword>
<dbReference type="InterPro" id="IPR043136">
    <property type="entry name" value="B30.2/SPRY_sf"/>
</dbReference>
<dbReference type="OrthoDB" id="2306477at2759"/>
<keyword evidence="1" id="KW-1133">Transmembrane helix</keyword>
<protein>
    <submittedName>
        <fullName evidence="2">Uncharacterized protein</fullName>
    </submittedName>
</protein>